<dbReference type="EMBL" id="PYSV01000001">
    <property type="protein sequence ID" value="PTA69766.1"/>
    <property type="molecule type" value="Genomic_DNA"/>
</dbReference>
<dbReference type="OrthoDB" id="74099at2"/>
<dbReference type="AlphaFoldDB" id="A0A2T3WCY4"/>
<gene>
    <name evidence="2" type="ORF">C8263_01770</name>
</gene>
<name>A0A2T3WCY4_9DEIO</name>
<reference evidence="2 3" key="1">
    <citation type="submission" date="2018-03" db="EMBL/GenBank/DDBJ databases">
        <title>Draft genome of Deinococcus sp. OD32.</title>
        <authorList>
            <person name="Wang X.-P."/>
            <person name="Du Z.-J."/>
        </authorList>
    </citation>
    <scope>NUCLEOTIDE SEQUENCE [LARGE SCALE GENOMIC DNA]</scope>
    <source>
        <strain evidence="2 3">OD32</strain>
    </source>
</reference>
<evidence type="ECO:0000313" key="3">
    <source>
        <dbReference type="Proteomes" id="UP000240317"/>
    </source>
</evidence>
<keyword evidence="3" id="KW-1185">Reference proteome</keyword>
<evidence type="ECO:0000256" key="1">
    <source>
        <dbReference type="SAM" id="SignalP"/>
    </source>
</evidence>
<dbReference type="Proteomes" id="UP000240317">
    <property type="component" value="Unassembled WGS sequence"/>
</dbReference>
<proteinExistence type="predicted"/>
<evidence type="ECO:0000313" key="2">
    <source>
        <dbReference type="EMBL" id="PTA69766.1"/>
    </source>
</evidence>
<feature type="chain" id="PRO_5015511501" evidence="1">
    <location>
        <begin position="19"/>
        <end position="104"/>
    </location>
</feature>
<dbReference type="RefSeq" id="WP_107136358.1">
    <property type="nucleotide sequence ID" value="NZ_PYSV01000001.1"/>
</dbReference>
<feature type="signal peptide" evidence="1">
    <location>
        <begin position="1"/>
        <end position="18"/>
    </location>
</feature>
<sequence length="104" mass="11038">MKRALTLIALILPCAASAGSGSVSLTFRVSVQAVCQLHSQSAERVTLRCTRDFVPADPHALPELMGKLPMASLRLSGTAPYSGGGTLNTYVVERPSDTGELIFY</sequence>
<organism evidence="2 3">
    <name type="scientific">Deinococcus arcticus</name>
    <dbReference type="NCBI Taxonomy" id="2136176"/>
    <lineage>
        <taxon>Bacteria</taxon>
        <taxon>Thermotogati</taxon>
        <taxon>Deinococcota</taxon>
        <taxon>Deinococci</taxon>
        <taxon>Deinococcales</taxon>
        <taxon>Deinococcaceae</taxon>
        <taxon>Deinococcus</taxon>
    </lineage>
</organism>
<comment type="caution">
    <text evidence="2">The sequence shown here is derived from an EMBL/GenBank/DDBJ whole genome shotgun (WGS) entry which is preliminary data.</text>
</comment>
<protein>
    <submittedName>
        <fullName evidence="2">Uncharacterized protein</fullName>
    </submittedName>
</protein>
<accession>A0A2T3WCY4</accession>
<keyword evidence="1" id="KW-0732">Signal</keyword>